<dbReference type="GO" id="GO:0030435">
    <property type="term" value="P:sporulation resulting in formation of a cellular spore"/>
    <property type="evidence" value="ECO:0007669"/>
    <property type="project" value="UniProtKB-KW"/>
</dbReference>
<dbReference type="Pfam" id="PF08141">
    <property type="entry name" value="SspH"/>
    <property type="match status" value="1"/>
</dbReference>
<keyword evidence="3" id="KW-0749">Sporulation</keyword>
<keyword evidence="5" id="KW-1185">Reference proteome</keyword>
<organism evidence="4 5">
    <name type="scientific">Tissierella pigra</name>
    <dbReference type="NCBI Taxonomy" id="2607614"/>
    <lineage>
        <taxon>Bacteria</taxon>
        <taxon>Bacillati</taxon>
        <taxon>Bacillota</taxon>
        <taxon>Tissierellia</taxon>
        <taxon>Tissierellales</taxon>
        <taxon>Tissierellaceae</taxon>
        <taxon>Tissierella</taxon>
    </lineage>
</organism>
<dbReference type="AlphaFoldDB" id="A0A6N7XV43"/>
<dbReference type="InterPro" id="IPR012610">
    <property type="entry name" value="SASP_SspH"/>
</dbReference>
<dbReference type="EMBL" id="VUNQ01000003">
    <property type="protein sequence ID" value="MSU00404.1"/>
    <property type="molecule type" value="Genomic_DNA"/>
</dbReference>
<accession>A0A6N7XV43</accession>
<comment type="caution">
    <text evidence="4">The sequence shown here is derived from an EMBL/GenBank/DDBJ whole genome shotgun (WGS) entry which is preliminary data.</text>
</comment>
<evidence type="ECO:0000256" key="3">
    <source>
        <dbReference type="ARBA" id="ARBA00022969"/>
    </source>
</evidence>
<gene>
    <name evidence="4" type="ORF">FYJ83_02850</name>
</gene>
<comment type="similarity">
    <text evidence="2">Belongs to the SspH family.</text>
</comment>
<dbReference type="Proteomes" id="UP000469523">
    <property type="component" value="Unassembled WGS sequence"/>
</dbReference>
<dbReference type="GO" id="GO:0042601">
    <property type="term" value="C:endospore-forming forespore"/>
    <property type="evidence" value="ECO:0007669"/>
    <property type="project" value="InterPro"/>
</dbReference>
<protein>
    <submittedName>
        <fullName evidence="4">Small, acid-soluble spore protein, H family</fullName>
    </submittedName>
</protein>
<sequence length="63" mass="7137">MKAHKAQEILKGNVNHEVTYKDKLVWLEHIDVENQKALVSVIATGEKMQVPVNELNSQGLELK</sequence>
<comment type="subcellular location">
    <subcellularLocation>
        <location evidence="1">Spore core</location>
    </subcellularLocation>
</comment>
<dbReference type="GO" id="GO:0030436">
    <property type="term" value="P:asexual sporulation"/>
    <property type="evidence" value="ECO:0007669"/>
    <property type="project" value="InterPro"/>
</dbReference>
<evidence type="ECO:0000313" key="4">
    <source>
        <dbReference type="EMBL" id="MSU00404.1"/>
    </source>
</evidence>
<name>A0A6N7XV43_9FIRM</name>
<evidence type="ECO:0000256" key="2">
    <source>
        <dbReference type="ARBA" id="ARBA00006573"/>
    </source>
</evidence>
<reference evidence="4 5" key="1">
    <citation type="submission" date="2019-09" db="EMBL/GenBank/DDBJ databases">
        <title>In-depth cultivation of the pig gut microbiome towards novel bacterial diversity and tailored functional studies.</title>
        <authorList>
            <person name="Wylensek D."/>
            <person name="Hitch T.C.A."/>
            <person name="Clavel T."/>
        </authorList>
    </citation>
    <scope>NUCLEOTIDE SEQUENCE [LARGE SCALE GENOMIC DNA]</scope>
    <source>
        <strain evidence="4 5">WCA3-693-APC-4?</strain>
    </source>
</reference>
<evidence type="ECO:0000313" key="5">
    <source>
        <dbReference type="Proteomes" id="UP000469523"/>
    </source>
</evidence>
<evidence type="ECO:0000256" key="1">
    <source>
        <dbReference type="ARBA" id="ARBA00004288"/>
    </source>
</evidence>
<dbReference type="RefSeq" id="WP_154438830.1">
    <property type="nucleotide sequence ID" value="NZ_VUNQ01000003.1"/>
</dbReference>
<proteinExistence type="inferred from homology"/>